<dbReference type="CDD" id="cd16495">
    <property type="entry name" value="RING_CH-C4HC3_MARCH"/>
    <property type="match status" value="1"/>
</dbReference>
<accession>A0A0D2U0G9</accession>
<evidence type="ECO:0000259" key="13">
    <source>
        <dbReference type="PROSITE" id="PS51292"/>
    </source>
</evidence>
<keyword evidence="3 11" id="KW-0812">Transmembrane</keyword>
<dbReference type="EMBL" id="KE346360">
    <property type="protein sequence ID" value="KJE88726.1"/>
    <property type="molecule type" value="Genomic_DNA"/>
</dbReference>
<feature type="region of interest" description="Disordered" evidence="10">
    <location>
        <begin position="56"/>
        <end position="89"/>
    </location>
</feature>
<evidence type="ECO:0000256" key="10">
    <source>
        <dbReference type="SAM" id="MobiDB-lite"/>
    </source>
</evidence>
<dbReference type="RefSeq" id="XP_004365192.1">
    <property type="nucleotide sequence ID" value="XM_004365135.2"/>
</dbReference>
<dbReference type="AlphaFoldDB" id="A0A0D2U0G9"/>
<feature type="chain" id="PRO_5002252380" description="RING-CH-type domain-containing protein" evidence="12">
    <location>
        <begin position="24"/>
        <end position="578"/>
    </location>
</feature>
<evidence type="ECO:0000256" key="8">
    <source>
        <dbReference type="ARBA" id="ARBA00022989"/>
    </source>
</evidence>
<dbReference type="Gene3D" id="3.30.40.10">
    <property type="entry name" value="Zinc/RING finger domain, C3HC4 (zinc finger)"/>
    <property type="match status" value="1"/>
</dbReference>
<keyword evidence="5" id="KW-0863">Zinc-finger</keyword>
<feature type="domain" description="RING-CH-type" evidence="13">
    <location>
        <begin position="435"/>
        <end position="501"/>
    </location>
</feature>
<dbReference type="GO" id="GO:0016567">
    <property type="term" value="P:protein ubiquitination"/>
    <property type="evidence" value="ECO:0007669"/>
    <property type="project" value="TreeGrafter"/>
</dbReference>
<keyword evidence="9 11" id="KW-0472">Membrane</keyword>
<dbReference type="GO" id="GO:0008270">
    <property type="term" value="F:zinc ion binding"/>
    <property type="evidence" value="ECO:0007669"/>
    <property type="project" value="UniProtKB-KW"/>
</dbReference>
<organism evidence="14 15">
    <name type="scientific">Capsaspora owczarzaki (strain ATCC 30864)</name>
    <dbReference type="NCBI Taxonomy" id="595528"/>
    <lineage>
        <taxon>Eukaryota</taxon>
        <taxon>Filasterea</taxon>
        <taxon>Capsaspora</taxon>
    </lineage>
</organism>
<evidence type="ECO:0000256" key="5">
    <source>
        <dbReference type="ARBA" id="ARBA00022771"/>
    </source>
</evidence>
<evidence type="ECO:0000256" key="4">
    <source>
        <dbReference type="ARBA" id="ARBA00022723"/>
    </source>
</evidence>
<evidence type="ECO:0000256" key="9">
    <source>
        <dbReference type="ARBA" id="ARBA00023136"/>
    </source>
</evidence>
<comment type="subcellular location">
    <subcellularLocation>
        <location evidence="1">Membrane</location>
        <topology evidence="1">Multi-pass membrane protein</topology>
    </subcellularLocation>
</comment>
<evidence type="ECO:0000313" key="14">
    <source>
        <dbReference type="EMBL" id="KJE88726.1"/>
    </source>
</evidence>
<dbReference type="STRING" id="595528.A0A0D2U0G9"/>
<dbReference type="Pfam" id="PF12906">
    <property type="entry name" value="RINGv"/>
    <property type="match status" value="1"/>
</dbReference>
<dbReference type="Proteomes" id="UP000008743">
    <property type="component" value="Unassembled WGS sequence"/>
</dbReference>
<dbReference type="SUPFAM" id="SSF57850">
    <property type="entry name" value="RING/U-box"/>
    <property type="match status" value="1"/>
</dbReference>
<dbReference type="OrthoDB" id="264354at2759"/>
<feature type="compositionally biased region" description="Low complexity" evidence="10">
    <location>
        <begin position="78"/>
        <end position="89"/>
    </location>
</feature>
<feature type="signal peptide" evidence="12">
    <location>
        <begin position="1"/>
        <end position="23"/>
    </location>
</feature>
<dbReference type="PANTHER" id="PTHR46065:SF3">
    <property type="entry name" value="FI20425P1"/>
    <property type="match status" value="1"/>
</dbReference>
<evidence type="ECO:0000256" key="12">
    <source>
        <dbReference type="SAM" id="SignalP"/>
    </source>
</evidence>
<keyword evidence="7" id="KW-0862">Zinc</keyword>
<protein>
    <recommendedName>
        <fullName evidence="13">RING-CH-type domain-containing protein</fullName>
    </recommendedName>
</protein>
<sequence length="578" mass="60971">MPRHQPLRAPASLPLFAFSSAAATSLPTTAGGVEQRGGEQLDPFTSHVSVAANQLRTPISGSPHPQPSSPMPSFLDCQQQRQQQHPQCEMQPLTGRSAVETGAVAVGAMGAQKWPAETADCQTRRHVVVAPPTCTSNNQRTADPSRVLYLPPWSDDVAIDMSGSMAPAVSGKRGNAPDAWEGDLLLGSAANLKALHVNATNAAAANEKNAAIAGASAMAAATLRDRLNEGAAPPTTTKKRVQIQITSFNNPAAATAANSDDRAPVGGLLKSSWSLPSLTNIAMSLIPSGYQQLAARRDGESVALLLDDGAAESRAPQMLQVAPQPLFHVSDDEDDGDDVTQGRPLAFSTIEPFIASELAIATTAAAAAAAASANNQLLQRQISQNAAGRLEGPIHFSRQFSTTSQSQGDCVVIEVEVQSHSVPKPLAAPASTSSIASSNALTCRYCKMTEEEAEEKLITPCACKGSMGAVHRACLHAWVLSPYSKGRRDSCEVCKTVYSADVVATWQNDERLHDLERREADLDLERARRRSRLCTRIVVASSQSVLCSDTVMRVIVVAAVLLVVIAAIASALIIVSAF</sequence>
<dbReference type="SMART" id="SM00744">
    <property type="entry name" value="RINGv"/>
    <property type="match status" value="1"/>
</dbReference>
<dbReference type="PROSITE" id="PS51292">
    <property type="entry name" value="ZF_RING_CH"/>
    <property type="match status" value="1"/>
</dbReference>
<evidence type="ECO:0000256" key="2">
    <source>
        <dbReference type="ARBA" id="ARBA00022679"/>
    </source>
</evidence>
<dbReference type="InterPro" id="IPR013083">
    <property type="entry name" value="Znf_RING/FYVE/PHD"/>
</dbReference>
<evidence type="ECO:0000313" key="15">
    <source>
        <dbReference type="Proteomes" id="UP000008743"/>
    </source>
</evidence>
<keyword evidence="12" id="KW-0732">Signal</keyword>
<evidence type="ECO:0000256" key="6">
    <source>
        <dbReference type="ARBA" id="ARBA00022786"/>
    </source>
</evidence>
<dbReference type="GO" id="GO:0016020">
    <property type="term" value="C:membrane"/>
    <property type="evidence" value="ECO:0007669"/>
    <property type="project" value="UniProtKB-SubCell"/>
</dbReference>
<dbReference type="GO" id="GO:0004842">
    <property type="term" value="F:ubiquitin-protein transferase activity"/>
    <property type="evidence" value="ECO:0007669"/>
    <property type="project" value="TreeGrafter"/>
</dbReference>
<reference evidence="15" key="1">
    <citation type="submission" date="2011-02" db="EMBL/GenBank/DDBJ databases">
        <title>The Genome Sequence of Capsaspora owczarzaki ATCC 30864.</title>
        <authorList>
            <person name="Russ C."/>
            <person name="Cuomo C."/>
            <person name="Burger G."/>
            <person name="Gray M.W."/>
            <person name="Holland P.W.H."/>
            <person name="King N."/>
            <person name="Lang F.B.F."/>
            <person name="Roger A.J."/>
            <person name="Ruiz-Trillo I."/>
            <person name="Young S.K."/>
            <person name="Zeng Q."/>
            <person name="Gargeya S."/>
            <person name="Alvarado L."/>
            <person name="Berlin A."/>
            <person name="Chapman S.B."/>
            <person name="Chen Z."/>
            <person name="Freedman E."/>
            <person name="Gellesch M."/>
            <person name="Goldberg J."/>
            <person name="Griggs A."/>
            <person name="Gujja S."/>
            <person name="Heilman E."/>
            <person name="Heiman D."/>
            <person name="Howarth C."/>
            <person name="Mehta T."/>
            <person name="Neiman D."/>
            <person name="Pearson M."/>
            <person name="Roberts A."/>
            <person name="Saif S."/>
            <person name="Shea T."/>
            <person name="Shenoy N."/>
            <person name="Sisk P."/>
            <person name="Stolte C."/>
            <person name="Sykes S."/>
            <person name="White J."/>
            <person name="Yandava C."/>
            <person name="Haas B."/>
            <person name="Nusbaum C."/>
            <person name="Birren B."/>
        </authorList>
    </citation>
    <scope>NUCLEOTIDE SEQUENCE</scope>
    <source>
        <strain evidence="15">ATCC 30864</strain>
    </source>
</reference>
<keyword evidence="15" id="KW-1185">Reference proteome</keyword>
<keyword evidence="8 11" id="KW-1133">Transmembrane helix</keyword>
<keyword evidence="6" id="KW-0833">Ubl conjugation pathway</keyword>
<dbReference type="PANTHER" id="PTHR46065">
    <property type="entry name" value="E3 UBIQUITIN-PROTEIN LIGASE MARCH 2/3 FAMILY MEMBER"/>
    <property type="match status" value="1"/>
</dbReference>
<proteinExistence type="predicted"/>
<gene>
    <name evidence="14" type="ORF">CAOG_000321</name>
</gene>
<evidence type="ECO:0000256" key="3">
    <source>
        <dbReference type="ARBA" id="ARBA00022692"/>
    </source>
</evidence>
<feature type="transmembrane region" description="Helical" evidence="11">
    <location>
        <begin position="551"/>
        <end position="575"/>
    </location>
</feature>
<evidence type="ECO:0000256" key="7">
    <source>
        <dbReference type="ARBA" id="ARBA00022833"/>
    </source>
</evidence>
<keyword evidence="4" id="KW-0479">Metal-binding</keyword>
<evidence type="ECO:0000256" key="1">
    <source>
        <dbReference type="ARBA" id="ARBA00004141"/>
    </source>
</evidence>
<dbReference type="InParanoid" id="A0A0D2U0G9"/>
<keyword evidence="2" id="KW-0808">Transferase</keyword>
<evidence type="ECO:0000256" key="11">
    <source>
        <dbReference type="SAM" id="Phobius"/>
    </source>
</evidence>
<dbReference type="InterPro" id="IPR011016">
    <property type="entry name" value="Znf_RING-CH"/>
</dbReference>
<name>A0A0D2U0G9_CAPO3</name>